<evidence type="ECO:0000256" key="3">
    <source>
        <dbReference type="ARBA" id="ARBA00022694"/>
    </source>
</evidence>
<organism evidence="6 7">
    <name type="scientific">Ceratodon purpureus</name>
    <name type="common">Fire moss</name>
    <name type="synonym">Dicranum purpureum</name>
    <dbReference type="NCBI Taxonomy" id="3225"/>
    <lineage>
        <taxon>Eukaryota</taxon>
        <taxon>Viridiplantae</taxon>
        <taxon>Streptophyta</taxon>
        <taxon>Embryophyta</taxon>
        <taxon>Bryophyta</taxon>
        <taxon>Bryophytina</taxon>
        <taxon>Bryopsida</taxon>
        <taxon>Dicranidae</taxon>
        <taxon>Pseudoditrichales</taxon>
        <taxon>Ditrichaceae</taxon>
        <taxon>Ceratodon</taxon>
    </lineage>
</organism>
<evidence type="ECO:0000256" key="2">
    <source>
        <dbReference type="ARBA" id="ARBA00005546"/>
    </source>
</evidence>
<dbReference type="GO" id="GO:0005829">
    <property type="term" value="C:cytosol"/>
    <property type="evidence" value="ECO:0007669"/>
    <property type="project" value="TreeGrafter"/>
</dbReference>
<dbReference type="SUPFAM" id="SSF143870">
    <property type="entry name" value="PF0523-like"/>
    <property type="match status" value="1"/>
</dbReference>
<keyword evidence="7" id="KW-1185">Reference proteome</keyword>
<comment type="subcellular location">
    <subcellularLocation>
        <location evidence="1">Nucleus</location>
    </subcellularLocation>
</comment>
<accession>A0A8T0IKC0</accession>
<keyword evidence="3" id="KW-0819">tRNA processing</keyword>
<dbReference type="GO" id="GO:0005634">
    <property type="term" value="C:nucleus"/>
    <property type="evidence" value="ECO:0007669"/>
    <property type="project" value="UniProtKB-SubCell"/>
</dbReference>
<evidence type="ECO:0008006" key="8">
    <source>
        <dbReference type="Google" id="ProtNLM"/>
    </source>
</evidence>
<dbReference type="Proteomes" id="UP000822688">
    <property type="component" value="Chromosome 3"/>
</dbReference>
<protein>
    <recommendedName>
        <fullName evidence="8">EKC/KEOPS complex subunit cgi121</fullName>
    </recommendedName>
</protein>
<dbReference type="InterPro" id="IPR036504">
    <property type="entry name" value="CGI121/TPRKB_sf"/>
</dbReference>
<dbReference type="NCBIfam" id="NF011465">
    <property type="entry name" value="PRK14886.1-1"/>
    <property type="match status" value="1"/>
</dbReference>
<dbReference type="PANTHER" id="PTHR15840:SF10">
    <property type="entry name" value="EKC_KEOPS COMPLEX SUBUNIT TPRKB"/>
    <property type="match status" value="1"/>
</dbReference>
<keyword evidence="4 5" id="KW-0539">Nucleus</keyword>
<sequence>MVEFLIDTHPGHSLHLLLFTDVTNSKELVEAMKAGTLNPELAFFSATLVPTTYPVLAAAHKALLAQSRDNLATRTLHSELIYNYSGSKHISEALRRFGINDTSNYVLVGRFDATAEELDATRALVKGTEINLEELPSRAVQSLILKYYKITPAELEVSSLEEAVTCRVAARDIL</sequence>
<comment type="similarity">
    <text evidence="2 5">Belongs to the CGI121/TPRKB family.</text>
</comment>
<dbReference type="Gene3D" id="3.30.2380.10">
    <property type="entry name" value="CGI121/TPRKB"/>
    <property type="match status" value="1"/>
</dbReference>
<dbReference type="GO" id="GO:0000408">
    <property type="term" value="C:EKC/KEOPS complex"/>
    <property type="evidence" value="ECO:0007669"/>
    <property type="project" value="TreeGrafter"/>
</dbReference>
<evidence type="ECO:0000313" key="6">
    <source>
        <dbReference type="EMBL" id="KAG0583341.1"/>
    </source>
</evidence>
<dbReference type="AlphaFoldDB" id="A0A8T0IKC0"/>
<proteinExistence type="inferred from homology"/>
<name>A0A8T0IKC0_CERPU</name>
<evidence type="ECO:0000256" key="5">
    <source>
        <dbReference type="RuleBase" id="RU004398"/>
    </source>
</evidence>
<dbReference type="EMBL" id="CM026423">
    <property type="protein sequence ID" value="KAG0583341.1"/>
    <property type="molecule type" value="Genomic_DNA"/>
</dbReference>
<dbReference type="GO" id="GO:0002949">
    <property type="term" value="P:tRNA threonylcarbamoyladenosine modification"/>
    <property type="evidence" value="ECO:0007669"/>
    <property type="project" value="TreeGrafter"/>
</dbReference>
<dbReference type="Pfam" id="PF08617">
    <property type="entry name" value="CGI-121"/>
    <property type="match status" value="1"/>
</dbReference>
<gene>
    <name evidence="6" type="ORF">KC19_3G128500</name>
</gene>
<dbReference type="InterPro" id="IPR013926">
    <property type="entry name" value="CGI121/TPRKB"/>
</dbReference>
<comment type="caution">
    <text evidence="6">The sequence shown here is derived from an EMBL/GenBank/DDBJ whole genome shotgun (WGS) entry which is preliminary data.</text>
</comment>
<evidence type="ECO:0000256" key="1">
    <source>
        <dbReference type="ARBA" id="ARBA00004123"/>
    </source>
</evidence>
<evidence type="ECO:0000313" key="7">
    <source>
        <dbReference type="Proteomes" id="UP000822688"/>
    </source>
</evidence>
<evidence type="ECO:0000256" key="4">
    <source>
        <dbReference type="ARBA" id="ARBA00023242"/>
    </source>
</evidence>
<dbReference type="PANTHER" id="PTHR15840">
    <property type="entry name" value="CGI-121 FAMILY MEMBER"/>
    <property type="match status" value="1"/>
</dbReference>
<reference evidence="6" key="1">
    <citation type="submission" date="2020-06" db="EMBL/GenBank/DDBJ databases">
        <title>WGS assembly of Ceratodon purpureus strain R40.</title>
        <authorList>
            <person name="Carey S.B."/>
            <person name="Jenkins J."/>
            <person name="Shu S."/>
            <person name="Lovell J.T."/>
            <person name="Sreedasyam A."/>
            <person name="Maumus F."/>
            <person name="Tiley G.P."/>
            <person name="Fernandez-Pozo N."/>
            <person name="Barry K."/>
            <person name="Chen C."/>
            <person name="Wang M."/>
            <person name="Lipzen A."/>
            <person name="Daum C."/>
            <person name="Saski C.A."/>
            <person name="Payton A.C."/>
            <person name="Mcbreen J.C."/>
            <person name="Conrad R.E."/>
            <person name="Kollar L.M."/>
            <person name="Olsson S."/>
            <person name="Huttunen S."/>
            <person name="Landis J.B."/>
            <person name="Wickett N.J."/>
            <person name="Johnson M.G."/>
            <person name="Rensing S.A."/>
            <person name="Grimwood J."/>
            <person name="Schmutz J."/>
            <person name="Mcdaniel S.F."/>
        </authorList>
    </citation>
    <scope>NUCLEOTIDE SEQUENCE</scope>
    <source>
        <strain evidence="6">R40</strain>
    </source>
</reference>